<evidence type="ECO:0000256" key="5">
    <source>
        <dbReference type="SAM" id="MobiDB-lite"/>
    </source>
</evidence>
<dbReference type="EMBL" id="KN832887">
    <property type="protein sequence ID" value="KIM95345.1"/>
    <property type="molecule type" value="Genomic_DNA"/>
</dbReference>
<proteinExistence type="predicted"/>
<evidence type="ECO:0000256" key="3">
    <source>
        <dbReference type="ARBA" id="ARBA00023098"/>
    </source>
</evidence>
<feature type="compositionally biased region" description="Polar residues" evidence="5">
    <location>
        <begin position="456"/>
        <end position="482"/>
    </location>
</feature>
<keyword evidence="3 4" id="KW-0443">Lipid metabolism</keyword>
<keyword evidence="1 4" id="KW-0378">Hydrolase</keyword>
<dbReference type="OrthoDB" id="1658288at2759"/>
<dbReference type="AlphaFoldDB" id="A0A0C3GGS2"/>
<evidence type="ECO:0000256" key="4">
    <source>
        <dbReference type="PROSITE-ProRule" id="PRU01161"/>
    </source>
</evidence>
<feature type="short sequence motif" description="DGA/G" evidence="4">
    <location>
        <begin position="216"/>
        <end position="218"/>
    </location>
</feature>
<dbReference type="PROSITE" id="PS51635">
    <property type="entry name" value="PNPLA"/>
    <property type="match status" value="1"/>
</dbReference>
<protein>
    <recommendedName>
        <fullName evidence="6">PNPLA domain-containing protein</fullName>
    </recommendedName>
</protein>
<sequence>MNTLDPASSKRINVLTLDGGGVRGLSTLLILQVLMKYINESIQAQRHTESDTSEYQDVEPHDIFDLVAGTSTGGLIAVMLGKLGMTVEQCIEAYHRLSVTIFGRKHLRARVTGGLAPARYSGSRMRECIRGLIKKHRSCVDLPMVADGRDRIACALICREHRDKSRYSDFKSEAVPICSLPCPDQIHCLVCEAGRATSAAPTYFPVQNINSRYFADGGMEFNNPSHKIFDHYTELSRAEESRRSSVATEAAVGGARHGNLDFSEVRFVNLGTGTEPKDLEVLRNQWNFAFLVPGTLRMLLFLKRNLTKMATNSERVAQAMRTLAHVADGGKFNVKYKRFSADNGVCFIKLDKYKKLGEIESLTMKYLERPRIEMELRRLANEIASDYLEKISPRGRRAATNQLTVPGASTGRPQTPIYQSPPLSLQTSPCQPTEPSPQSPETQPSSGLSTDRSDGSAGNTPSRNSSTEGTSAGTSRDSSPLK</sequence>
<evidence type="ECO:0000259" key="6">
    <source>
        <dbReference type="PROSITE" id="PS51635"/>
    </source>
</evidence>
<evidence type="ECO:0000313" key="8">
    <source>
        <dbReference type="Proteomes" id="UP000054321"/>
    </source>
</evidence>
<dbReference type="SUPFAM" id="SSF52151">
    <property type="entry name" value="FabD/lysophospholipase-like"/>
    <property type="match status" value="1"/>
</dbReference>
<evidence type="ECO:0000256" key="2">
    <source>
        <dbReference type="ARBA" id="ARBA00022963"/>
    </source>
</evidence>
<dbReference type="GO" id="GO:0016020">
    <property type="term" value="C:membrane"/>
    <property type="evidence" value="ECO:0007669"/>
    <property type="project" value="TreeGrafter"/>
</dbReference>
<dbReference type="GO" id="GO:0019369">
    <property type="term" value="P:arachidonate metabolic process"/>
    <property type="evidence" value="ECO:0007669"/>
    <property type="project" value="TreeGrafter"/>
</dbReference>
<feature type="active site" description="Proton acceptor" evidence="4">
    <location>
        <position position="216"/>
    </location>
</feature>
<accession>A0A0C3GGS2</accession>
<dbReference type="GO" id="GO:0016042">
    <property type="term" value="P:lipid catabolic process"/>
    <property type="evidence" value="ECO:0007669"/>
    <property type="project" value="UniProtKB-UniRule"/>
</dbReference>
<dbReference type="Gene3D" id="3.40.1090.10">
    <property type="entry name" value="Cytosolic phospholipase A2 catalytic domain"/>
    <property type="match status" value="1"/>
</dbReference>
<name>A0A0C3GGS2_OIDMZ</name>
<dbReference type="PANTHER" id="PTHR24185">
    <property type="entry name" value="CALCIUM-INDEPENDENT PHOSPHOLIPASE A2-GAMMA"/>
    <property type="match status" value="1"/>
</dbReference>
<organism evidence="7 8">
    <name type="scientific">Oidiodendron maius (strain Zn)</name>
    <dbReference type="NCBI Taxonomy" id="913774"/>
    <lineage>
        <taxon>Eukaryota</taxon>
        <taxon>Fungi</taxon>
        <taxon>Dikarya</taxon>
        <taxon>Ascomycota</taxon>
        <taxon>Pezizomycotina</taxon>
        <taxon>Leotiomycetes</taxon>
        <taxon>Leotiomycetes incertae sedis</taxon>
        <taxon>Myxotrichaceae</taxon>
        <taxon>Oidiodendron</taxon>
    </lineage>
</organism>
<dbReference type="STRING" id="913774.A0A0C3GGS2"/>
<dbReference type="PANTHER" id="PTHR24185:SF1">
    <property type="entry name" value="CALCIUM-INDEPENDENT PHOSPHOLIPASE A2-GAMMA"/>
    <property type="match status" value="1"/>
</dbReference>
<feature type="region of interest" description="Disordered" evidence="5">
    <location>
        <begin position="398"/>
        <end position="482"/>
    </location>
</feature>
<reference evidence="7 8" key="1">
    <citation type="submission" date="2014-04" db="EMBL/GenBank/DDBJ databases">
        <authorList>
            <consortium name="DOE Joint Genome Institute"/>
            <person name="Kuo A."/>
            <person name="Martino E."/>
            <person name="Perotto S."/>
            <person name="Kohler A."/>
            <person name="Nagy L.G."/>
            <person name="Floudas D."/>
            <person name="Copeland A."/>
            <person name="Barry K.W."/>
            <person name="Cichocki N."/>
            <person name="Veneault-Fourrey C."/>
            <person name="LaButti K."/>
            <person name="Lindquist E.A."/>
            <person name="Lipzen A."/>
            <person name="Lundell T."/>
            <person name="Morin E."/>
            <person name="Murat C."/>
            <person name="Sun H."/>
            <person name="Tunlid A."/>
            <person name="Henrissat B."/>
            <person name="Grigoriev I.V."/>
            <person name="Hibbett D.S."/>
            <person name="Martin F."/>
            <person name="Nordberg H.P."/>
            <person name="Cantor M.N."/>
            <person name="Hua S.X."/>
        </authorList>
    </citation>
    <scope>NUCLEOTIDE SEQUENCE [LARGE SCALE GENOMIC DNA]</scope>
    <source>
        <strain evidence="7 8">Zn</strain>
    </source>
</reference>
<dbReference type="GO" id="GO:0046486">
    <property type="term" value="P:glycerolipid metabolic process"/>
    <property type="evidence" value="ECO:0007669"/>
    <property type="project" value="UniProtKB-ARBA"/>
</dbReference>
<feature type="compositionally biased region" description="Polar residues" evidence="5">
    <location>
        <begin position="411"/>
        <end position="425"/>
    </location>
</feature>
<gene>
    <name evidence="7" type="ORF">OIDMADRAFT_34111</name>
</gene>
<keyword evidence="8" id="KW-1185">Reference proteome</keyword>
<dbReference type="GO" id="GO:0047499">
    <property type="term" value="F:calcium-independent phospholipase A2 activity"/>
    <property type="evidence" value="ECO:0007669"/>
    <property type="project" value="TreeGrafter"/>
</dbReference>
<evidence type="ECO:0000256" key="1">
    <source>
        <dbReference type="ARBA" id="ARBA00022801"/>
    </source>
</evidence>
<keyword evidence="2 4" id="KW-0442">Lipid degradation</keyword>
<dbReference type="Proteomes" id="UP000054321">
    <property type="component" value="Unassembled WGS sequence"/>
</dbReference>
<feature type="short sequence motif" description="GXSXG" evidence="4">
    <location>
        <begin position="69"/>
        <end position="73"/>
    </location>
</feature>
<feature type="active site" description="Nucleophile" evidence="4">
    <location>
        <position position="71"/>
    </location>
</feature>
<dbReference type="Pfam" id="PF01734">
    <property type="entry name" value="Patatin"/>
    <property type="match status" value="1"/>
</dbReference>
<feature type="domain" description="PNPLA" evidence="6">
    <location>
        <begin position="15"/>
        <end position="229"/>
    </location>
</feature>
<reference evidence="8" key="2">
    <citation type="submission" date="2015-01" db="EMBL/GenBank/DDBJ databases">
        <title>Evolutionary Origins and Diversification of the Mycorrhizal Mutualists.</title>
        <authorList>
            <consortium name="DOE Joint Genome Institute"/>
            <consortium name="Mycorrhizal Genomics Consortium"/>
            <person name="Kohler A."/>
            <person name="Kuo A."/>
            <person name="Nagy L.G."/>
            <person name="Floudas D."/>
            <person name="Copeland A."/>
            <person name="Barry K.W."/>
            <person name="Cichocki N."/>
            <person name="Veneault-Fourrey C."/>
            <person name="LaButti K."/>
            <person name="Lindquist E.A."/>
            <person name="Lipzen A."/>
            <person name="Lundell T."/>
            <person name="Morin E."/>
            <person name="Murat C."/>
            <person name="Riley R."/>
            <person name="Ohm R."/>
            <person name="Sun H."/>
            <person name="Tunlid A."/>
            <person name="Henrissat B."/>
            <person name="Grigoriev I.V."/>
            <person name="Hibbett D.S."/>
            <person name="Martin F."/>
        </authorList>
    </citation>
    <scope>NUCLEOTIDE SEQUENCE [LARGE SCALE GENOMIC DNA]</scope>
    <source>
        <strain evidence="8">Zn</strain>
    </source>
</reference>
<evidence type="ECO:0000313" key="7">
    <source>
        <dbReference type="EMBL" id="KIM95345.1"/>
    </source>
</evidence>
<dbReference type="HOGENOM" id="CLU_000288_144_2_1"/>
<dbReference type="InterPro" id="IPR002641">
    <property type="entry name" value="PNPLA_dom"/>
</dbReference>
<feature type="short sequence motif" description="GXGXXG" evidence="4">
    <location>
        <begin position="19"/>
        <end position="24"/>
    </location>
</feature>
<dbReference type="InterPro" id="IPR016035">
    <property type="entry name" value="Acyl_Trfase/lysoPLipase"/>
</dbReference>
<dbReference type="InParanoid" id="A0A0C3GGS2"/>